<keyword evidence="1" id="KW-0732">Signal</keyword>
<feature type="signal peptide" evidence="1">
    <location>
        <begin position="1"/>
        <end position="23"/>
    </location>
</feature>
<organism evidence="2 3">
    <name type="scientific">Anthostomella pinea</name>
    <dbReference type="NCBI Taxonomy" id="933095"/>
    <lineage>
        <taxon>Eukaryota</taxon>
        <taxon>Fungi</taxon>
        <taxon>Dikarya</taxon>
        <taxon>Ascomycota</taxon>
        <taxon>Pezizomycotina</taxon>
        <taxon>Sordariomycetes</taxon>
        <taxon>Xylariomycetidae</taxon>
        <taxon>Xylariales</taxon>
        <taxon>Xylariaceae</taxon>
        <taxon>Anthostomella</taxon>
    </lineage>
</organism>
<comment type="caution">
    <text evidence="2">The sequence shown here is derived from an EMBL/GenBank/DDBJ whole genome shotgun (WGS) entry which is preliminary data.</text>
</comment>
<gene>
    <name evidence="2" type="ORF">KHLLAP_LOCUS9941</name>
</gene>
<dbReference type="EMBL" id="CAUWAG010000012">
    <property type="protein sequence ID" value="CAJ2509473.1"/>
    <property type="molecule type" value="Genomic_DNA"/>
</dbReference>
<evidence type="ECO:0000313" key="2">
    <source>
        <dbReference type="EMBL" id="CAJ2509473.1"/>
    </source>
</evidence>
<reference evidence="2" key="1">
    <citation type="submission" date="2023-10" db="EMBL/GenBank/DDBJ databases">
        <authorList>
            <person name="Hackl T."/>
        </authorList>
    </citation>
    <scope>NUCLEOTIDE SEQUENCE</scope>
</reference>
<proteinExistence type="predicted"/>
<evidence type="ECO:0000313" key="3">
    <source>
        <dbReference type="Proteomes" id="UP001295740"/>
    </source>
</evidence>
<keyword evidence="3" id="KW-1185">Reference proteome</keyword>
<feature type="chain" id="PRO_5042508407" evidence="1">
    <location>
        <begin position="24"/>
        <end position="150"/>
    </location>
</feature>
<accession>A0AAI8VQZ6</accession>
<protein>
    <submittedName>
        <fullName evidence="2">Uu.00g144990.m01.CDS01</fullName>
    </submittedName>
</protein>
<sequence length="150" mass="15830">MRAHVNLAALCCILSCIFAISLAQDTSCCDANGVCLPQAVLEQQDTATLSTLAGRLLGSLGRLINPGRFPCALLDRLVECQVVINDLSTSIKAPSLENGKNDLVLNVSLSFTNCRASFTALNAATATGEVDIQLRMKGLIDGGLAKKRHS</sequence>
<evidence type="ECO:0000256" key="1">
    <source>
        <dbReference type="SAM" id="SignalP"/>
    </source>
</evidence>
<name>A0AAI8VQZ6_9PEZI</name>
<dbReference type="Proteomes" id="UP001295740">
    <property type="component" value="Unassembled WGS sequence"/>
</dbReference>
<dbReference type="AlphaFoldDB" id="A0AAI8VQZ6"/>